<dbReference type="PANTHER" id="PTHR32552">
    <property type="entry name" value="FERRICHROME IRON RECEPTOR-RELATED"/>
    <property type="match status" value="1"/>
</dbReference>
<keyword evidence="13" id="KW-0675">Receptor</keyword>
<comment type="subcellular location">
    <subcellularLocation>
        <location evidence="1 11">Cell outer membrane</location>
        <topology evidence="1 11">Multi-pass membrane protein</topology>
    </subcellularLocation>
</comment>
<evidence type="ECO:0000256" key="4">
    <source>
        <dbReference type="ARBA" id="ARBA00022496"/>
    </source>
</evidence>
<evidence type="ECO:0000256" key="9">
    <source>
        <dbReference type="ARBA" id="ARBA00023136"/>
    </source>
</evidence>
<protein>
    <submittedName>
        <fullName evidence="13">TonB-dependent receptor</fullName>
    </submittedName>
</protein>
<sequence length="734" mass="81764">MKTILIILITLTGQLAWSQNFSGKVTDEQGQPLPGVTVQNLQTGAYSHTDFNGVYRISESQIGDSLKVSLMGFEKANLVLSENSNDIVLSQKTISLDGVEVRRSIDAQSIFADVNLQTNPVNSSQDLLRLVPGLFTGQHAGGGKAEQIFLRGFDIDHGTDLFISVDGLPVNMVSHAHGQGYSDLHFVIPETVEGVEFSKGSYKADQGNFATAGSVSFQTKDHLDQSNVKLEYGQFNHRRLVGMLNLTPQKSGKTDAYLATEYLYDDGPFESPQKLGRFNALAKVTTRPGQDDKLTFSSSYFDSDWNASGQIPQRAVNSGLITRFGAIDDTEGGATSRLNSTIAYDKALQNQWSWNSKAYYTYYDFELYSNFTFFAANPVAGDQIRQKEHRNLFGAETAFSKETKRVNYEIKAGLRSDLIRGNQLARTQNKTLTLENIYLGDINETNAFVNLDAEISAAQFTFIPGLRLDQFLFNYRDNLGSGSPMNSDQAFLASPKLSVVYQTEKNQQFFIKTGYGYHSNDSRAAVQNFGRKTLPRSFGADLGSILKVSDKLLINPTLWYLYLQQEFVYVGDEGIVEPSGRTRRMGADLSVRAELAQSLFFDTDFTYSNARSIDDPAGQNYIPLAPQFTWTAGLSLMDFKGFSAGLKTRMLGNRPANEDYNLVAEGYWITDANVNYAFGKIKLGVQVQNLFNTSWNETQFATESRLRNELNPVEEIHFTPGTPFNLRTTLTYSF</sequence>
<dbReference type="Gene3D" id="2.170.130.10">
    <property type="entry name" value="TonB-dependent receptor, plug domain"/>
    <property type="match status" value="1"/>
</dbReference>
<evidence type="ECO:0000256" key="11">
    <source>
        <dbReference type="PROSITE-ProRule" id="PRU01360"/>
    </source>
</evidence>
<proteinExistence type="inferred from homology"/>
<keyword evidence="8" id="KW-0798">TonB box</keyword>
<dbReference type="InterPro" id="IPR012910">
    <property type="entry name" value="Plug_dom"/>
</dbReference>
<comment type="similarity">
    <text evidence="11">Belongs to the TonB-dependent receptor family.</text>
</comment>
<keyword evidence="4" id="KW-0410">Iron transport</keyword>
<dbReference type="SUPFAM" id="SSF49464">
    <property type="entry name" value="Carboxypeptidase regulatory domain-like"/>
    <property type="match status" value="1"/>
</dbReference>
<dbReference type="Gene3D" id="2.40.170.20">
    <property type="entry name" value="TonB-dependent receptor, beta-barrel domain"/>
    <property type="match status" value="1"/>
</dbReference>
<name>A0A0N8H989_9BACT</name>
<dbReference type="RefSeq" id="WP_055151424.1">
    <property type="nucleotide sequence ID" value="NZ_JXSZ01000015.1"/>
</dbReference>
<keyword evidence="9 11" id="KW-0472">Membrane</keyword>
<dbReference type="OrthoDB" id="99480at2"/>
<keyword evidence="5 11" id="KW-0812">Transmembrane</keyword>
<gene>
    <name evidence="13" type="ORF">AFM12_18130</name>
</gene>
<dbReference type="PANTHER" id="PTHR32552:SF81">
    <property type="entry name" value="TONB-DEPENDENT OUTER MEMBRANE RECEPTOR"/>
    <property type="match status" value="1"/>
</dbReference>
<keyword evidence="10 11" id="KW-0998">Cell outer membrane</keyword>
<keyword evidence="2 11" id="KW-0813">Transport</keyword>
<evidence type="ECO:0000256" key="3">
    <source>
        <dbReference type="ARBA" id="ARBA00022452"/>
    </source>
</evidence>
<keyword evidence="14" id="KW-1185">Reference proteome</keyword>
<dbReference type="Pfam" id="PF07715">
    <property type="entry name" value="Plug"/>
    <property type="match status" value="1"/>
</dbReference>
<dbReference type="EMBL" id="LGTQ01000015">
    <property type="protein sequence ID" value="KPM46700.1"/>
    <property type="molecule type" value="Genomic_DNA"/>
</dbReference>
<evidence type="ECO:0000256" key="6">
    <source>
        <dbReference type="ARBA" id="ARBA00023004"/>
    </source>
</evidence>
<keyword evidence="3 11" id="KW-1134">Transmembrane beta strand</keyword>
<evidence type="ECO:0000256" key="1">
    <source>
        <dbReference type="ARBA" id="ARBA00004571"/>
    </source>
</evidence>
<reference evidence="13 14" key="1">
    <citation type="submission" date="2015-07" db="EMBL/GenBank/DDBJ databases">
        <title>The draft genome sequence of Leadbetterella sp. JN14-9.</title>
        <authorList>
            <person name="Liu Y."/>
            <person name="Du J."/>
            <person name="Shao Z."/>
        </authorList>
    </citation>
    <scope>NUCLEOTIDE SEQUENCE [LARGE SCALE GENOMIC DNA]</scope>
    <source>
        <strain evidence="13 14">JN14-9</strain>
    </source>
</reference>
<accession>A0A0N8H989</accession>
<evidence type="ECO:0000259" key="12">
    <source>
        <dbReference type="Pfam" id="PF07715"/>
    </source>
</evidence>
<dbReference type="InterPro" id="IPR008969">
    <property type="entry name" value="CarboxyPept-like_regulatory"/>
</dbReference>
<dbReference type="Proteomes" id="UP000050454">
    <property type="component" value="Unassembled WGS sequence"/>
</dbReference>
<dbReference type="GO" id="GO:0009279">
    <property type="term" value="C:cell outer membrane"/>
    <property type="evidence" value="ECO:0007669"/>
    <property type="project" value="UniProtKB-SubCell"/>
</dbReference>
<evidence type="ECO:0000313" key="13">
    <source>
        <dbReference type="EMBL" id="KPM46700.1"/>
    </source>
</evidence>
<evidence type="ECO:0000256" key="5">
    <source>
        <dbReference type="ARBA" id="ARBA00022692"/>
    </source>
</evidence>
<dbReference type="STRING" id="1605367.AFM12_18130"/>
<dbReference type="GO" id="GO:0006826">
    <property type="term" value="P:iron ion transport"/>
    <property type="evidence" value="ECO:0007669"/>
    <property type="project" value="UniProtKB-KW"/>
</dbReference>
<comment type="caution">
    <text evidence="13">The sequence shown here is derived from an EMBL/GenBank/DDBJ whole genome shotgun (WGS) entry which is preliminary data.</text>
</comment>
<dbReference type="InterPro" id="IPR037066">
    <property type="entry name" value="Plug_dom_sf"/>
</dbReference>
<dbReference type="InterPro" id="IPR039426">
    <property type="entry name" value="TonB-dep_rcpt-like"/>
</dbReference>
<dbReference type="InterPro" id="IPR036942">
    <property type="entry name" value="Beta-barrel_TonB_sf"/>
</dbReference>
<evidence type="ECO:0000313" key="14">
    <source>
        <dbReference type="Proteomes" id="UP000050454"/>
    </source>
</evidence>
<dbReference type="PROSITE" id="PS52016">
    <property type="entry name" value="TONB_DEPENDENT_REC_3"/>
    <property type="match status" value="1"/>
</dbReference>
<evidence type="ECO:0000256" key="8">
    <source>
        <dbReference type="ARBA" id="ARBA00023077"/>
    </source>
</evidence>
<dbReference type="Pfam" id="PF13715">
    <property type="entry name" value="CarbopepD_reg_2"/>
    <property type="match status" value="1"/>
</dbReference>
<evidence type="ECO:0000256" key="2">
    <source>
        <dbReference type="ARBA" id="ARBA00022448"/>
    </source>
</evidence>
<dbReference type="SUPFAM" id="SSF56935">
    <property type="entry name" value="Porins"/>
    <property type="match status" value="1"/>
</dbReference>
<keyword evidence="7" id="KW-0406">Ion transport</keyword>
<evidence type="ECO:0000256" key="7">
    <source>
        <dbReference type="ARBA" id="ARBA00023065"/>
    </source>
</evidence>
<evidence type="ECO:0000256" key="10">
    <source>
        <dbReference type="ARBA" id="ARBA00023237"/>
    </source>
</evidence>
<dbReference type="PATRIC" id="fig|1605367.3.peg.1062"/>
<keyword evidence="6" id="KW-0408">Iron</keyword>
<organism evidence="13 14">
    <name type="scientific">Jiulongibacter sediminis</name>
    <dbReference type="NCBI Taxonomy" id="1605367"/>
    <lineage>
        <taxon>Bacteria</taxon>
        <taxon>Pseudomonadati</taxon>
        <taxon>Bacteroidota</taxon>
        <taxon>Cytophagia</taxon>
        <taxon>Cytophagales</taxon>
        <taxon>Leadbetterellaceae</taxon>
        <taxon>Jiulongibacter</taxon>
    </lineage>
</organism>
<dbReference type="AlphaFoldDB" id="A0A0N8H989"/>
<feature type="domain" description="TonB-dependent receptor plug" evidence="12">
    <location>
        <begin position="114"/>
        <end position="213"/>
    </location>
</feature>